<protein>
    <submittedName>
        <fullName evidence="2">Uncharacterized protein</fullName>
    </submittedName>
</protein>
<accession>A0A7K0BPD1</accession>
<name>A0A7K0BPD1_9ACTN</name>
<feature type="compositionally biased region" description="Low complexity" evidence="1">
    <location>
        <begin position="17"/>
        <end position="33"/>
    </location>
</feature>
<comment type="caution">
    <text evidence="2">The sequence shown here is derived from an EMBL/GenBank/DDBJ whole genome shotgun (WGS) entry which is preliminary data.</text>
</comment>
<gene>
    <name evidence="2" type="ORF">ACRB68_10480</name>
</gene>
<evidence type="ECO:0000313" key="3">
    <source>
        <dbReference type="Proteomes" id="UP000487268"/>
    </source>
</evidence>
<keyword evidence="3" id="KW-1185">Reference proteome</keyword>
<organism evidence="2 3">
    <name type="scientific">Actinomadura macrotermitis</name>
    <dbReference type="NCBI Taxonomy" id="2585200"/>
    <lineage>
        <taxon>Bacteria</taxon>
        <taxon>Bacillati</taxon>
        <taxon>Actinomycetota</taxon>
        <taxon>Actinomycetes</taxon>
        <taxon>Streptosporangiales</taxon>
        <taxon>Thermomonosporaceae</taxon>
        <taxon>Actinomadura</taxon>
    </lineage>
</organism>
<proteinExistence type="predicted"/>
<dbReference type="Proteomes" id="UP000487268">
    <property type="component" value="Unassembled WGS sequence"/>
</dbReference>
<feature type="region of interest" description="Disordered" evidence="1">
    <location>
        <begin position="1"/>
        <end position="120"/>
    </location>
</feature>
<reference evidence="2 3" key="1">
    <citation type="submission" date="2019-10" db="EMBL/GenBank/DDBJ databases">
        <title>Actinomadura rubteroloni sp. nov. and Actinomadura macrotermitis sp. nov., isolated from the gut of fungus growing-termite Macrotermes natalensis.</title>
        <authorList>
            <person name="Benndorf R."/>
            <person name="Martin K."/>
            <person name="Kuefner M."/>
            <person name="De Beer W."/>
            <person name="Kaster A.-K."/>
            <person name="Vollmers J."/>
            <person name="Poulsen M."/>
            <person name="Beemelmanns C."/>
        </authorList>
    </citation>
    <scope>NUCLEOTIDE SEQUENCE [LARGE SCALE GENOMIC DNA]</scope>
    <source>
        <strain evidence="2 3">RB68</strain>
    </source>
</reference>
<evidence type="ECO:0000313" key="2">
    <source>
        <dbReference type="EMBL" id="MQY03013.1"/>
    </source>
</evidence>
<evidence type="ECO:0000256" key="1">
    <source>
        <dbReference type="SAM" id="MobiDB-lite"/>
    </source>
</evidence>
<sequence length="388" mass="41297">MRRAVLGRPSQHVPGLTRSRTTRSSPIRSAPRTLSRASPCSARESMRRAVLGRPSQHVPGLAHSRTARSSPIRSAPRTLSRASPCSARESMRRAVLGRPSQHVPGLTRSRTTRSLPIRSAPRPRLPCPVCRSCRAVPGHLSQHVPGLARSRAARLCAGRLSASHLGPSAAPSAPGVLLMAVLRPAVCLGTPLPAAVLGAACLSFRASPPQSRLPCSARGSMRSAVLGRPSQRLLELTRSRAACSLPAPPRFDRGSHDRCAAYGRAVPGRLSRHVPGLARSRAVRGSPVRFASWTLRRGSRHPVCRSTNCAASGPRASRGFLSLFAAVPSSPASSALWTPSRASHAGAWVRTARCAWPWLVCRSVAVCAWLAVISSCRAERCAWSGLLS</sequence>
<dbReference type="EMBL" id="WEGH01000001">
    <property type="protein sequence ID" value="MQY03013.1"/>
    <property type="molecule type" value="Genomic_DNA"/>
</dbReference>
<dbReference type="AlphaFoldDB" id="A0A7K0BPD1"/>